<dbReference type="InterPro" id="IPR011335">
    <property type="entry name" value="Restrct_endonuc-II-like"/>
</dbReference>
<sequence>MSSLSLIEKQKLERELGMSSGYVLGFSNRTFDDFFREVVGVSIYDSYYDQASGSKAHRTRSFWRLATDEQVLLFLNGLREGWEIYSDEPIPDSAEKLLKQIIRRLGGHSEPVAQPKDEEVQVQIDENLSQRIFSQLIELADLAPQNRGFAFERFLKDLFDAYGLSARSSFRLIGEQIDGSFVLNKETYLLEAKWQNAPTGAADLHTFEGKLSQKAFWSRGLFLSNSGFSSDGLQAFGKGKRIVCMDGFDLSEMLRRRLSVVDVLEAKVRRAAETGRPFIPVRELFV</sequence>
<dbReference type="Gene3D" id="3.40.1350.10">
    <property type="match status" value="1"/>
</dbReference>
<dbReference type="eggNOG" id="COG1715">
    <property type="taxonomic scope" value="Bacteria"/>
</dbReference>
<dbReference type="STRING" id="443152.MDG893_19144"/>
<dbReference type="GO" id="GO:0004519">
    <property type="term" value="F:endonuclease activity"/>
    <property type="evidence" value="ECO:0007669"/>
    <property type="project" value="InterPro"/>
</dbReference>
<proteinExistence type="predicted"/>
<accession>A6F1W7</accession>
<comment type="caution">
    <text evidence="2">The sequence shown here is derived from an EMBL/GenBank/DDBJ whole genome shotgun (WGS) entry which is preliminary data.</text>
</comment>
<dbReference type="RefSeq" id="WP_007154257.1">
    <property type="nucleotide sequence ID" value="NZ_ABCP01000020.1"/>
</dbReference>
<dbReference type="GO" id="GO:0009307">
    <property type="term" value="P:DNA restriction-modification system"/>
    <property type="evidence" value="ECO:0007669"/>
    <property type="project" value="InterPro"/>
</dbReference>
<dbReference type="SUPFAM" id="SSF52980">
    <property type="entry name" value="Restriction endonuclease-like"/>
    <property type="match status" value="1"/>
</dbReference>
<evidence type="ECO:0000259" key="1">
    <source>
        <dbReference type="Pfam" id="PF04471"/>
    </source>
</evidence>
<dbReference type="AlphaFoldDB" id="A6F1W7"/>
<evidence type="ECO:0000313" key="2">
    <source>
        <dbReference type="EMBL" id="EDM47293.1"/>
    </source>
</evidence>
<protein>
    <recommendedName>
        <fullName evidence="1">Restriction endonuclease type IV Mrr domain-containing protein</fullName>
    </recommendedName>
</protein>
<name>A6F1W7_9GAMM</name>
<gene>
    <name evidence="2" type="ORF">MDG893_19144</name>
</gene>
<feature type="domain" description="Restriction endonuclease type IV Mrr" evidence="1">
    <location>
        <begin position="148"/>
        <end position="254"/>
    </location>
</feature>
<keyword evidence="3" id="KW-1185">Reference proteome</keyword>
<evidence type="ECO:0000313" key="3">
    <source>
        <dbReference type="Proteomes" id="UP000005856"/>
    </source>
</evidence>
<organism evidence="2 3">
    <name type="scientific">Marinobacter algicola DG893</name>
    <dbReference type="NCBI Taxonomy" id="443152"/>
    <lineage>
        <taxon>Bacteria</taxon>
        <taxon>Pseudomonadati</taxon>
        <taxon>Pseudomonadota</taxon>
        <taxon>Gammaproteobacteria</taxon>
        <taxon>Pseudomonadales</taxon>
        <taxon>Marinobacteraceae</taxon>
        <taxon>Marinobacter</taxon>
    </lineage>
</organism>
<dbReference type="GO" id="GO:0003677">
    <property type="term" value="F:DNA binding"/>
    <property type="evidence" value="ECO:0007669"/>
    <property type="project" value="InterPro"/>
</dbReference>
<dbReference type="InterPro" id="IPR011856">
    <property type="entry name" value="tRNA_endonuc-like_dom_sf"/>
</dbReference>
<dbReference type="Pfam" id="PF04471">
    <property type="entry name" value="Mrr_cat"/>
    <property type="match status" value="1"/>
</dbReference>
<reference evidence="2 3" key="1">
    <citation type="submission" date="2007-06" db="EMBL/GenBank/DDBJ databases">
        <authorList>
            <person name="Green D."/>
            <person name="Ferriera S."/>
            <person name="Johnson J."/>
            <person name="Kravitz S."/>
            <person name="Beeson K."/>
            <person name="Sutton G."/>
            <person name="Rogers Y.-H."/>
            <person name="Friedman R."/>
            <person name="Frazier M."/>
            <person name="Venter J.C."/>
        </authorList>
    </citation>
    <scope>NUCLEOTIDE SEQUENCE [LARGE SCALE GENOMIC DNA]</scope>
    <source>
        <strain evidence="2 3">DG893</strain>
    </source>
</reference>
<dbReference type="InterPro" id="IPR007560">
    <property type="entry name" value="Restrct_endonuc_IV_Mrr"/>
</dbReference>
<dbReference type="Proteomes" id="UP000005856">
    <property type="component" value="Unassembled WGS sequence"/>
</dbReference>
<dbReference type="EMBL" id="ABCP01000020">
    <property type="protein sequence ID" value="EDM47293.1"/>
    <property type="molecule type" value="Genomic_DNA"/>
</dbReference>